<comment type="similarity">
    <text evidence="2">Belongs to the glycosyl hydrolase 63 family.</text>
</comment>
<evidence type="ECO:0000256" key="11">
    <source>
        <dbReference type="ARBA" id="ARBA00038888"/>
    </source>
</evidence>
<feature type="domain" description="Glycosyl hydrolase family 63 C-terminal" evidence="12">
    <location>
        <begin position="125"/>
        <end position="529"/>
    </location>
</feature>
<dbReference type="PANTHER" id="PTHR10412:SF11">
    <property type="entry name" value="MANNOSYL-OLIGOSACCHARIDE GLUCOSIDASE"/>
    <property type="match status" value="1"/>
</dbReference>
<evidence type="ECO:0000313" key="13">
    <source>
        <dbReference type="Proteomes" id="UP000887574"/>
    </source>
</evidence>
<comment type="subcellular location">
    <subcellularLocation>
        <location evidence="1">Endoplasmic reticulum membrane</location>
        <topology evidence="1">Single-pass type II membrane protein</topology>
    </subcellularLocation>
</comment>
<evidence type="ECO:0000256" key="2">
    <source>
        <dbReference type="ARBA" id="ARBA00010833"/>
    </source>
</evidence>
<keyword evidence="5" id="KW-0256">Endoplasmic reticulum</keyword>
<keyword evidence="9" id="KW-0325">Glycoprotein</keyword>
<name>A0A915DU33_9BILA</name>
<dbReference type="GO" id="GO:0005789">
    <property type="term" value="C:endoplasmic reticulum membrane"/>
    <property type="evidence" value="ECO:0007669"/>
    <property type="project" value="UniProtKB-SubCell"/>
</dbReference>
<evidence type="ECO:0000256" key="9">
    <source>
        <dbReference type="ARBA" id="ARBA00023180"/>
    </source>
</evidence>
<dbReference type="WBParaSite" id="jg23189">
    <property type="protein sequence ID" value="jg23189"/>
    <property type="gene ID" value="jg23189"/>
</dbReference>
<evidence type="ECO:0000256" key="6">
    <source>
        <dbReference type="ARBA" id="ARBA00022968"/>
    </source>
</evidence>
<evidence type="ECO:0000256" key="10">
    <source>
        <dbReference type="ARBA" id="ARBA00023295"/>
    </source>
</evidence>
<evidence type="ECO:0000256" key="1">
    <source>
        <dbReference type="ARBA" id="ARBA00004648"/>
    </source>
</evidence>
<sequence length="533" mass="61111">MEGDNYKVLTLNSPVFGNSDLTLQIHDKSGEPPLVTHTSLPIQTQENYVDGTQINNIILSSLGRQENGDLILVNQDSSDLATFVAVQINVKSKKRFRFSGSNGQKCFVQHAREHRLLARVFTGQESEISNPQPKQFGPLSLLSAVPSRPFFPRGFVWDEGFHNLLIRQFDPLLSIDIISSWLDTMNIAGWIPREMILGREAQAKVPAEFLVQSDAIANPPMFFYVIQKFMNDPEFMVKHGGRLRQLYPRLKQWYIWIRSTQIGPLPGTFQWQGRNATTDLELNPKEYHLDLRCWMAMASKILRRLSENCEDMGWIAEVEEDVRLFNDLDLLDQLHWSETKQQYCDYGLHSENVRLVAVQKSPQKISYVRKVLKPPKLGLVENVNGYINLFPVLLKLLPVDSPKLAAILKNLKNKEELWTPFGLRSLSFKSPYYNARNTEHDPPYWRGAIWINMNYLALDALNYYSQQSGPVKQIATELYASLKKNIVANIAVQYNKTGFFWENYNDVTGEGQGTRPFTGWTALVVNIMADDYD</sequence>
<reference evidence="14" key="1">
    <citation type="submission" date="2022-11" db="UniProtKB">
        <authorList>
            <consortium name="WormBaseParasite"/>
        </authorList>
    </citation>
    <scope>IDENTIFICATION</scope>
</reference>
<keyword evidence="10" id="KW-0326">Glycosidase</keyword>
<organism evidence="13 14">
    <name type="scientific">Ditylenchus dipsaci</name>
    <dbReference type="NCBI Taxonomy" id="166011"/>
    <lineage>
        <taxon>Eukaryota</taxon>
        <taxon>Metazoa</taxon>
        <taxon>Ecdysozoa</taxon>
        <taxon>Nematoda</taxon>
        <taxon>Chromadorea</taxon>
        <taxon>Rhabditida</taxon>
        <taxon>Tylenchina</taxon>
        <taxon>Tylenchomorpha</taxon>
        <taxon>Sphaerularioidea</taxon>
        <taxon>Anguinidae</taxon>
        <taxon>Anguininae</taxon>
        <taxon>Ditylenchus</taxon>
    </lineage>
</organism>
<dbReference type="Pfam" id="PF03200">
    <property type="entry name" value="Glyco_hydro_63"/>
    <property type="match status" value="1"/>
</dbReference>
<dbReference type="InterPro" id="IPR012341">
    <property type="entry name" value="6hp_glycosidase-like_sf"/>
</dbReference>
<dbReference type="SUPFAM" id="SSF48208">
    <property type="entry name" value="Six-hairpin glycosidases"/>
    <property type="match status" value="1"/>
</dbReference>
<keyword evidence="6" id="KW-0735">Signal-anchor</keyword>
<dbReference type="GO" id="GO:0009311">
    <property type="term" value="P:oligosaccharide metabolic process"/>
    <property type="evidence" value="ECO:0007669"/>
    <property type="project" value="InterPro"/>
</dbReference>
<evidence type="ECO:0000256" key="7">
    <source>
        <dbReference type="ARBA" id="ARBA00022989"/>
    </source>
</evidence>
<dbReference type="EC" id="3.2.1.106" evidence="11"/>
<keyword evidence="3" id="KW-0812">Transmembrane</keyword>
<dbReference type="InterPro" id="IPR008928">
    <property type="entry name" value="6-hairpin_glycosidase_sf"/>
</dbReference>
<dbReference type="PANTHER" id="PTHR10412">
    <property type="entry name" value="MANNOSYL-OLIGOSACCHARIDE GLUCOSIDASE"/>
    <property type="match status" value="1"/>
</dbReference>
<dbReference type="GO" id="GO:0004573">
    <property type="term" value="F:Glc3Man9GlcNAc2 oligosaccharide glucosidase activity"/>
    <property type="evidence" value="ECO:0007669"/>
    <property type="project" value="UniProtKB-EC"/>
</dbReference>
<dbReference type="GO" id="GO:0006487">
    <property type="term" value="P:protein N-linked glycosylation"/>
    <property type="evidence" value="ECO:0007669"/>
    <property type="project" value="TreeGrafter"/>
</dbReference>
<dbReference type="AlphaFoldDB" id="A0A915DU33"/>
<keyword evidence="4" id="KW-0378">Hydrolase</keyword>
<evidence type="ECO:0000313" key="14">
    <source>
        <dbReference type="WBParaSite" id="jg23189"/>
    </source>
</evidence>
<evidence type="ECO:0000259" key="12">
    <source>
        <dbReference type="Pfam" id="PF03200"/>
    </source>
</evidence>
<evidence type="ECO:0000256" key="8">
    <source>
        <dbReference type="ARBA" id="ARBA00023136"/>
    </source>
</evidence>
<evidence type="ECO:0000256" key="5">
    <source>
        <dbReference type="ARBA" id="ARBA00022824"/>
    </source>
</evidence>
<keyword evidence="8" id="KW-0472">Membrane</keyword>
<dbReference type="InterPro" id="IPR031335">
    <property type="entry name" value="Glyco_hydro_63_C"/>
</dbReference>
<keyword evidence="7" id="KW-1133">Transmembrane helix</keyword>
<dbReference type="Proteomes" id="UP000887574">
    <property type="component" value="Unplaced"/>
</dbReference>
<evidence type="ECO:0000256" key="4">
    <source>
        <dbReference type="ARBA" id="ARBA00022801"/>
    </source>
</evidence>
<protein>
    <recommendedName>
        <fullName evidence="11">mannosyl-oligosaccharide glucosidase</fullName>
        <ecNumber evidence="11">3.2.1.106</ecNumber>
    </recommendedName>
</protein>
<proteinExistence type="inferred from homology"/>
<keyword evidence="13" id="KW-1185">Reference proteome</keyword>
<accession>A0A915DU33</accession>
<dbReference type="InterPro" id="IPR004888">
    <property type="entry name" value="Glycoside_hydrolase_63"/>
</dbReference>
<dbReference type="Gene3D" id="1.50.10.10">
    <property type="match status" value="1"/>
</dbReference>
<evidence type="ECO:0000256" key="3">
    <source>
        <dbReference type="ARBA" id="ARBA00022692"/>
    </source>
</evidence>